<evidence type="ECO:0000313" key="3">
    <source>
        <dbReference type="Proteomes" id="UP000821866"/>
    </source>
</evidence>
<dbReference type="Pfam" id="PF21787">
    <property type="entry name" value="TNP-like_RNaseH_N"/>
    <property type="match status" value="1"/>
</dbReference>
<dbReference type="EMBL" id="JABSTU010000004">
    <property type="protein sequence ID" value="KAH8033772.1"/>
    <property type="molecule type" value="Genomic_DNA"/>
</dbReference>
<reference evidence="2" key="1">
    <citation type="journal article" date="2020" name="Cell">
        <title>Large-Scale Comparative Analyses of Tick Genomes Elucidate Their Genetic Diversity and Vector Capacities.</title>
        <authorList>
            <consortium name="Tick Genome and Microbiome Consortium (TIGMIC)"/>
            <person name="Jia N."/>
            <person name="Wang J."/>
            <person name="Shi W."/>
            <person name="Du L."/>
            <person name="Sun Y."/>
            <person name="Zhan W."/>
            <person name="Jiang J.F."/>
            <person name="Wang Q."/>
            <person name="Zhang B."/>
            <person name="Ji P."/>
            <person name="Bell-Sakyi L."/>
            <person name="Cui X.M."/>
            <person name="Yuan T.T."/>
            <person name="Jiang B.G."/>
            <person name="Yang W.F."/>
            <person name="Lam T.T."/>
            <person name="Chang Q.C."/>
            <person name="Ding S.J."/>
            <person name="Wang X.J."/>
            <person name="Zhu J.G."/>
            <person name="Ruan X.D."/>
            <person name="Zhao L."/>
            <person name="Wei J.T."/>
            <person name="Ye R.Z."/>
            <person name="Que T.C."/>
            <person name="Du C.H."/>
            <person name="Zhou Y.H."/>
            <person name="Cheng J.X."/>
            <person name="Dai P.F."/>
            <person name="Guo W.B."/>
            <person name="Han X.H."/>
            <person name="Huang E.J."/>
            <person name="Li L.F."/>
            <person name="Wei W."/>
            <person name="Gao Y.C."/>
            <person name="Liu J.Z."/>
            <person name="Shao H.Z."/>
            <person name="Wang X."/>
            <person name="Wang C.C."/>
            <person name="Yang T.C."/>
            <person name="Huo Q.B."/>
            <person name="Li W."/>
            <person name="Chen H.Y."/>
            <person name="Chen S.E."/>
            <person name="Zhou L.G."/>
            <person name="Ni X.B."/>
            <person name="Tian J.H."/>
            <person name="Sheng Y."/>
            <person name="Liu T."/>
            <person name="Pan Y.S."/>
            <person name="Xia L.Y."/>
            <person name="Li J."/>
            <person name="Zhao F."/>
            <person name="Cao W.C."/>
        </authorList>
    </citation>
    <scope>NUCLEOTIDE SEQUENCE</scope>
    <source>
        <strain evidence="2">Rmic-2018</strain>
    </source>
</reference>
<accession>A0A9J6EHP9</accession>
<sequence>MVPIVLSSGIDSRHVHLPAKLSSAVEYGLPTASTMTSCPEKCGDSAQARQVSALSGAVARNCKVSFELPLLLLSWSAVAFASPITAPATLMVPIVLSSGIDSGRVHLPAKLSSALEYGLPTASTLTSRPEKNLSCCFHRASFSAHGNRITSSFANLLLNMQDHFTEDQFEPIILKNTGEKKLRELGQPLPTERTLHRHLEGYKCTPGLLEGIMALLAIKVSLMSPEERHATLMLDETQLAPGLVYNPSSGTVLGAPTIPLADGTLPPECLATHGLVFMLSGITTRWKQTVAYHLTGNSFHAKAVKDIIIVIIKACEAISLKVDVVVTDMGRGNQATWILFGIIVGKHSKPKTSCPHPCDASR</sequence>
<dbReference type="InterPro" id="IPR048365">
    <property type="entry name" value="TNP-like_RNaseH_N"/>
</dbReference>
<protein>
    <recommendedName>
        <fullName evidence="1">Transposable element P transposase-like RNase H domain-containing protein</fullName>
    </recommendedName>
</protein>
<dbReference type="Proteomes" id="UP000821866">
    <property type="component" value="Chromosome 2"/>
</dbReference>
<reference evidence="2" key="2">
    <citation type="submission" date="2021-09" db="EMBL/GenBank/DDBJ databases">
        <authorList>
            <person name="Jia N."/>
            <person name="Wang J."/>
            <person name="Shi W."/>
            <person name="Du L."/>
            <person name="Sun Y."/>
            <person name="Zhan W."/>
            <person name="Jiang J."/>
            <person name="Wang Q."/>
            <person name="Zhang B."/>
            <person name="Ji P."/>
            <person name="Sakyi L.B."/>
            <person name="Cui X."/>
            <person name="Yuan T."/>
            <person name="Jiang B."/>
            <person name="Yang W."/>
            <person name="Lam T.T.-Y."/>
            <person name="Chang Q."/>
            <person name="Ding S."/>
            <person name="Wang X."/>
            <person name="Zhu J."/>
            <person name="Ruan X."/>
            <person name="Zhao L."/>
            <person name="Wei J."/>
            <person name="Que T."/>
            <person name="Du C."/>
            <person name="Cheng J."/>
            <person name="Dai P."/>
            <person name="Han X."/>
            <person name="Huang E."/>
            <person name="Gao Y."/>
            <person name="Liu J."/>
            <person name="Shao H."/>
            <person name="Ye R."/>
            <person name="Li L."/>
            <person name="Wei W."/>
            <person name="Wang X."/>
            <person name="Wang C."/>
            <person name="Huo Q."/>
            <person name="Li W."/>
            <person name="Guo W."/>
            <person name="Chen H."/>
            <person name="Chen S."/>
            <person name="Zhou L."/>
            <person name="Zhou L."/>
            <person name="Ni X."/>
            <person name="Tian J."/>
            <person name="Zhou Y."/>
            <person name="Sheng Y."/>
            <person name="Liu T."/>
            <person name="Pan Y."/>
            <person name="Xia L."/>
            <person name="Li J."/>
            <person name="Zhao F."/>
            <person name="Cao W."/>
        </authorList>
    </citation>
    <scope>NUCLEOTIDE SEQUENCE</scope>
    <source>
        <strain evidence="2">Rmic-2018</strain>
        <tissue evidence="2">Larvae</tissue>
    </source>
</reference>
<organism evidence="2 3">
    <name type="scientific">Rhipicephalus microplus</name>
    <name type="common">Cattle tick</name>
    <name type="synonym">Boophilus microplus</name>
    <dbReference type="NCBI Taxonomy" id="6941"/>
    <lineage>
        <taxon>Eukaryota</taxon>
        <taxon>Metazoa</taxon>
        <taxon>Ecdysozoa</taxon>
        <taxon>Arthropoda</taxon>
        <taxon>Chelicerata</taxon>
        <taxon>Arachnida</taxon>
        <taxon>Acari</taxon>
        <taxon>Parasitiformes</taxon>
        <taxon>Ixodida</taxon>
        <taxon>Ixodoidea</taxon>
        <taxon>Ixodidae</taxon>
        <taxon>Rhipicephalinae</taxon>
        <taxon>Rhipicephalus</taxon>
        <taxon>Boophilus</taxon>
    </lineage>
</organism>
<dbReference type="VEuPathDB" id="VectorBase:LOC119185280"/>
<evidence type="ECO:0000313" key="2">
    <source>
        <dbReference type="EMBL" id="KAH8033772.1"/>
    </source>
</evidence>
<dbReference type="AlphaFoldDB" id="A0A9J6EHP9"/>
<keyword evidence="3" id="KW-1185">Reference proteome</keyword>
<comment type="caution">
    <text evidence="2">The sequence shown here is derived from an EMBL/GenBank/DDBJ whole genome shotgun (WGS) entry which is preliminary data.</text>
</comment>
<gene>
    <name evidence="2" type="ORF">HPB51_016227</name>
</gene>
<name>A0A9J6EHP9_RHIMP</name>
<proteinExistence type="predicted"/>
<feature type="domain" description="Transposable element P transposase-like RNase H" evidence="1">
    <location>
        <begin position="204"/>
        <end position="339"/>
    </location>
</feature>
<evidence type="ECO:0000259" key="1">
    <source>
        <dbReference type="Pfam" id="PF21787"/>
    </source>
</evidence>